<gene>
    <name evidence="2" type="ORF">GCM10008066_09680</name>
</gene>
<evidence type="ECO:0000313" key="2">
    <source>
        <dbReference type="EMBL" id="GGI17578.1"/>
    </source>
</evidence>
<dbReference type="RefSeq" id="WP_188380131.1">
    <property type="nucleotide sequence ID" value="NZ_BMDI01000001.1"/>
</dbReference>
<dbReference type="AlphaFoldDB" id="A0A8J3AN34"/>
<comment type="caution">
    <text evidence="2">The sequence shown here is derived from an EMBL/GenBank/DDBJ whole genome shotgun (WGS) entry which is preliminary data.</text>
</comment>
<feature type="region of interest" description="Disordered" evidence="1">
    <location>
        <begin position="103"/>
        <end position="127"/>
    </location>
</feature>
<keyword evidence="3" id="KW-1185">Reference proteome</keyword>
<sequence>MAKLDLSYRPRAGTKVAVALDLIKQQPRTTRELCTLLSCTCNAVRSMLIRPLSHGAIIKITDAEGRVYFNNPHTEPADSVKDACVVRQRRAKNIHLVAKPPLHKTTPIKNKSAPCRKERRASKEHAHSAEIASGLIDGGLTIAANGKSINLDAKQRQQLYSYLQKIQGIQ</sequence>
<name>A0A8J3AN34_9BURK</name>
<proteinExistence type="predicted"/>
<evidence type="ECO:0000313" key="3">
    <source>
        <dbReference type="Proteomes" id="UP000642180"/>
    </source>
</evidence>
<protein>
    <submittedName>
        <fullName evidence="2">Uncharacterized protein</fullName>
    </submittedName>
</protein>
<organism evidence="2 3">
    <name type="scientific">Oxalicibacterium faecigallinarum</name>
    <dbReference type="NCBI Taxonomy" id="573741"/>
    <lineage>
        <taxon>Bacteria</taxon>
        <taxon>Pseudomonadati</taxon>
        <taxon>Pseudomonadota</taxon>
        <taxon>Betaproteobacteria</taxon>
        <taxon>Burkholderiales</taxon>
        <taxon>Oxalobacteraceae</taxon>
        <taxon>Oxalicibacterium</taxon>
    </lineage>
</organism>
<dbReference type="Proteomes" id="UP000642180">
    <property type="component" value="Unassembled WGS sequence"/>
</dbReference>
<reference evidence="3" key="1">
    <citation type="journal article" date="2019" name="Int. J. Syst. Evol. Microbiol.">
        <title>The Global Catalogue of Microorganisms (GCM) 10K type strain sequencing project: providing services to taxonomists for standard genome sequencing and annotation.</title>
        <authorList>
            <consortium name="The Broad Institute Genomics Platform"/>
            <consortium name="The Broad Institute Genome Sequencing Center for Infectious Disease"/>
            <person name="Wu L."/>
            <person name="Ma J."/>
        </authorList>
    </citation>
    <scope>NUCLEOTIDE SEQUENCE [LARGE SCALE GENOMIC DNA]</scope>
    <source>
        <strain evidence="3">CCM 2767</strain>
    </source>
</reference>
<evidence type="ECO:0000256" key="1">
    <source>
        <dbReference type="SAM" id="MobiDB-lite"/>
    </source>
</evidence>
<accession>A0A8J3AN34</accession>
<dbReference type="EMBL" id="BMDI01000001">
    <property type="protein sequence ID" value="GGI17578.1"/>
    <property type="molecule type" value="Genomic_DNA"/>
</dbReference>